<dbReference type="EMBL" id="PDZR01000001">
    <property type="protein sequence ID" value="PNG27894.1"/>
    <property type="molecule type" value="Genomic_DNA"/>
</dbReference>
<evidence type="ECO:0000313" key="2">
    <source>
        <dbReference type="Proteomes" id="UP000236286"/>
    </source>
</evidence>
<comment type="caution">
    <text evidence="1">The sequence shown here is derived from an EMBL/GenBank/DDBJ whole genome shotgun (WGS) entry which is preliminary data.</text>
</comment>
<protein>
    <submittedName>
        <fullName evidence="1">Uncharacterized protein</fullName>
    </submittedName>
</protein>
<name>A0A2J7TMB0_METSI</name>
<sequence length="71" mass="8041">MVRQAILTLNRDFTWELMDHLKSRADLVRARLNIDDDANALQALRDLLELVPEIRKAGVDLKSAVETASPK</sequence>
<dbReference type="AlphaFoldDB" id="A0A2J7TMB0"/>
<reference evidence="1 2" key="1">
    <citation type="submission" date="2017-10" db="EMBL/GenBank/DDBJ databases">
        <title>Genome announcement of Methylocella silvestris TVC from permafrost.</title>
        <authorList>
            <person name="Wang J."/>
            <person name="Geng K."/>
            <person name="Ul-Haque F."/>
            <person name="Crombie A.T."/>
            <person name="Street L.E."/>
            <person name="Wookey P.A."/>
            <person name="Murrell J.C."/>
            <person name="Pratscher J."/>
        </authorList>
    </citation>
    <scope>NUCLEOTIDE SEQUENCE [LARGE SCALE GENOMIC DNA]</scope>
    <source>
        <strain evidence="1 2">TVC</strain>
    </source>
</reference>
<dbReference type="Proteomes" id="UP000236286">
    <property type="component" value="Unassembled WGS sequence"/>
</dbReference>
<proteinExistence type="predicted"/>
<gene>
    <name evidence="1" type="ORF">CR492_03120</name>
</gene>
<dbReference type="RefSeq" id="WP_102842202.1">
    <property type="nucleotide sequence ID" value="NZ_PDZR01000001.1"/>
</dbReference>
<accession>A0A2J7TMB0</accession>
<evidence type="ECO:0000313" key="1">
    <source>
        <dbReference type="EMBL" id="PNG27894.1"/>
    </source>
</evidence>
<organism evidence="1 2">
    <name type="scientific">Methylocella silvestris</name>
    <dbReference type="NCBI Taxonomy" id="199596"/>
    <lineage>
        <taxon>Bacteria</taxon>
        <taxon>Pseudomonadati</taxon>
        <taxon>Pseudomonadota</taxon>
        <taxon>Alphaproteobacteria</taxon>
        <taxon>Hyphomicrobiales</taxon>
        <taxon>Beijerinckiaceae</taxon>
        <taxon>Methylocella</taxon>
    </lineage>
</organism>